<dbReference type="Proteomes" id="UP000001593">
    <property type="component" value="Unassembled WGS sequence"/>
</dbReference>
<dbReference type="OMA" id="QTHFKAV"/>
<protein>
    <submittedName>
        <fullName evidence="3">Uncharacterized protein</fullName>
    </submittedName>
</protein>
<dbReference type="InterPro" id="IPR002634">
    <property type="entry name" value="BolA"/>
</dbReference>
<dbReference type="PIRSF" id="PIRSF003113">
    <property type="entry name" value="BolA"/>
    <property type="match status" value="1"/>
</dbReference>
<evidence type="ECO:0000313" key="3">
    <source>
        <dbReference type="EMBL" id="EDO25495.1"/>
    </source>
</evidence>
<dbReference type="Pfam" id="PF01722">
    <property type="entry name" value="BolA"/>
    <property type="match status" value="1"/>
</dbReference>
<sequence>MIEDSIRNKVVQAMQPMHFSIENESYRHNVPAGSESHFKLVVVSDAFDGLSRVKRHQHIYSVLSEEMEKIHALALHLYTETEWGNQGQEAPLSPNCRGGTGK</sequence>
<dbReference type="eggNOG" id="KOG2313">
    <property type="taxonomic scope" value="Eukaryota"/>
</dbReference>
<name>A8DWB5_NEMVE</name>
<dbReference type="HOGENOM" id="CLU_109462_3_1_1"/>
<gene>
    <name evidence="3" type="ORF">NEMVEDRAFT_v1g157243</name>
</gene>
<dbReference type="PANTHER" id="PTHR46229:SF2">
    <property type="entry name" value="BOLA-LIKE PROTEIN 1"/>
    <property type="match status" value="1"/>
</dbReference>
<evidence type="ECO:0000313" key="4">
    <source>
        <dbReference type="Proteomes" id="UP000001593"/>
    </source>
</evidence>
<dbReference type="SUPFAM" id="SSF82657">
    <property type="entry name" value="BolA-like"/>
    <property type="match status" value="1"/>
</dbReference>
<dbReference type="FunFam" id="3.30.300.90:FF:000001">
    <property type="entry name" value="Transcriptional regulator BolA"/>
    <property type="match status" value="1"/>
</dbReference>
<dbReference type="AlphaFoldDB" id="A8DWB5"/>
<organism evidence="3 4">
    <name type="scientific">Nematostella vectensis</name>
    <name type="common">Starlet sea anemone</name>
    <dbReference type="NCBI Taxonomy" id="45351"/>
    <lineage>
        <taxon>Eukaryota</taxon>
        <taxon>Metazoa</taxon>
        <taxon>Cnidaria</taxon>
        <taxon>Anthozoa</taxon>
        <taxon>Hexacorallia</taxon>
        <taxon>Actiniaria</taxon>
        <taxon>Edwardsiidae</taxon>
        <taxon>Nematostella</taxon>
    </lineage>
</organism>
<dbReference type="InterPro" id="IPR050961">
    <property type="entry name" value="BolA/IbaG_stress_morph_reg"/>
</dbReference>
<evidence type="ECO:0000256" key="1">
    <source>
        <dbReference type="ARBA" id="ARBA00005578"/>
    </source>
</evidence>
<dbReference type="PANTHER" id="PTHR46229">
    <property type="entry name" value="BOLA TRANSCRIPTION REGULATOR"/>
    <property type="match status" value="1"/>
</dbReference>
<dbReference type="InterPro" id="IPR036065">
    <property type="entry name" value="BolA-like_sf"/>
</dbReference>
<dbReference type="GO" id="GO:1990229">
    <property type="term" value="C:iron-sulfur cluster assembly complex"/>
    <property type="evidence" value="ECO:0007669"/>
    <property type="project" value="UniProtKB-ARBA"/>
</dbReference>
<evidence type="ECO:0000256" key="2">
    <source>
        <dbReference type="RuleBase" id="RU003860"/>
    </source>
</evidence>
<dbReference type="EMBL" id="DS479404">
    <property type="protein sequence ID" value="EDO25495.1"/>
    <property type="molecule type" value="Genomic_DNA"/>
</dbReference>
<dbReference type="STRING" id="45351.A8DWB5"/>
<dbReference type="PhylomeDB" id="A8DWB5"/>
<comment type="similarity">
    <text evidence="1 2">Belongs to the BolA/IbaG family.</text>
</comment>
<accession>A8DWB5</accession>
<dbReference type="Gene3D" id="3.30.300.90">
    <property type="entry name" value="BolA-like"/>
    <property type="match status" value="1"/>
</dbReference>
<proteinExistence type="inferred from homology"/>
<dbReference type="GO" id="GO:0005739">
    <property type="term" value="C:mitochondrion"/>
    <property type="evidence" value="ECO:0000318"/>
    <property type="project" value="GO_Central"/>
</dbReference>
<dbReference type="InParanoid" id="A8DWB5"/>
<reference evidence="3 4" key="1">
    <citation type="journal article" date="2007" name="Science">
        <title>Sea anemone genome reveals ancestral eumetazoan gene repertoire and genomic organization.</title>
        <authorList>
            <person name="Putnam N.H."/>
            <person name="Srivastava M."/>
            <person name="Hellsten U."/>
            <person name="Dirks B."/>
            <person name="Chapman J."/>
            <person name="Salamov A."/>
            <person name="Terry A."/>
            <person name="Shapiro H."/>
            <person name="Lindquist E."/>
            <person name="Kapitonov V.V."/>
            <person name="Jurka J."/>
            <person name="Genikhovich G."/>
            <person name="Grigoriev I.V."/>
            <person name="Lucas S.M."/>
            <person name="Steele R.E."/>
            <person name="Finnerty J.R."/>
            <person name="Technau U."/>
            <person name="Martindale M.Q."/>
            <person name="Rokhsar D.S."/>
        </authorList>
    </citation>
    <scope>NUCLEOTIDE SEQUENCE [LARGE SCALE GENOMIC DNA]</scope>
    <source>
        <strain evidence="4">CH2 X CH6</strain>
    </source>
</reference>
<keyword evidence="4" id="KW-1185">Reference proteome</keyword>